<dbReference type="InterPro" id="IPR015813">
    <property type="entry name" value="Pyrv/PenolPyrv_kinase-like_dom"/>
</dbReference>
<accession>A0ABX1RL81</accession>
<dbReference type="InterPro" id="IPR039556">
    <property type="entry name" value="ICL/PEPM"/>
</dbReference>
<dbReference type="PROSITE" id="PS00161">
    <property type="entry name" value="ISOCITRATE_LYASE"/>
    <property type="match status" value="1"/>
</dbReference>
<gene>
    <name evidence="1" type="ORF">HF577_29145</name>
</gene>
<dbReference type="PANTHER" id="PTHR42905:SF5">
    <property type="entry name" value="CARBOXYVINYL-CARBOXYPHOSPHONATE PHOSPHORYLMUTASE, CHLOROPLASTIC"/>
    <property type="match status" value="1"/>
</dbReference>
<protein>
    <submittedName>
        <fullName evidence="1">Oxaloacetate decarboxylase</fullName>
    </submittedName>
</protein>
<reference evidence="1 2" key="1">
    <citation type="submission" date="2020-04" db="EMBL/GenBank/DDBJ databases">
        <authorList>
            <person name="Klaysubun C."/>
            <person name="Duangmal K."/>
            <person name="Lipun K."/>
        </authorList>
    </citation>
    <scope>NUCLEOTIDE SEQUENCE [LARGE SCALE GENOMIC DNA]</scope>
    <source>
        <strain evidence="1 2">JCM 11839</strain>
    </source>
</reference>
<dbReference type="CDD" id="cd00377">
    <property type="entry name" value="ICL_PEPM"/>
    <property type="match status" value="1"/>
</dbReference>
<sequence>MSGYDSAEGLTVSRLLRGPSAPRARLRELLEDGSGPVLAPGAYDGLSARLVEQAGFDVVYMTGFGTTASLIGRPDVGLLSGAEMVDNARRIVAAVDLPVIADADTGYGNAINVVRTVQAYEQAGVAGIHLEDQVTPKKCGHMSGKAVIPAGEMAGKIRAAVAARRDPDLVLIARTDAAAVEGLDAAIARAGAYAEAGADLLFVEAPTSEDDIARVARVLAGVAPLVFNWAEGGRTPPLPLQRIGELGFALVLYPIGTLLAATAGIRALLATLKADGTPAAALPGLPAFGEFTDLIGLPEIGDLEQRFGS</sequence>
<dbReference type="PANTHER" id="PTHR42905">
    <property type="entry name" value="PHOSPHOENOLPYRUVATE CARBOXYLASE"/>
    <property type="match status" value="1"/>
</dbReference>
<organism evidence="1 2">
    <name type="scientific">Pseudonocardia xinjiangensis</name>
    <dbReference type="NCBI Taxonomy" id="75289"/>
    <lineage>
        <taxon>Bacteria</taxon>
        <taxon>Bacillati</taxon>
        <taxon>Actinomycetota</taxon>
        <taxon>Actinomycetes</taxon>
        <taxon>Pseudonocardiales</taxon>
        <taxon>Pseudonocardiaceae</taxon>
        <taxon>Pseudonocardia</taxon>
    </lineage>
</organism>
<dbReference type="InterPro" id="IPR040442">
    <property type="entry name" value="Pyrv_kinase-like_dom_sf"/>
</dbReference>
<evidence type="ECO:0000313" key="1">
    <source>
        <dbReference type="EMBL" id="NMH81147.1"/>
    </source>
</evidence>
<dbReference type="Proteomes" id="UP001296706">
    <property type="component" value="Unassembled WGS sequence"/>
</dbReference>
<dbReference type="Gene3D" id="3.20.20.60">
    <property type="entry name" value="Phosphoenolpyruvate-binding domains"/>
    <property type="match status" value="1"/>
</dbReference>
<keyword evidence="2" id="KW-1185">Reference proteome</keyword>
<proteinExistence type="predicted"/>
<comment type="caution">
    <text evidence="1">The sequence shown here is derived from an EMBL/GenBank/DDBJ whole genome shotgun (WGS) entry which is preliminary data.</text>
</comment>
<dbReference type="Pfam" id="PF13714">
    <property type="entry name" value="PEP_mutase"/>
    <property type="match status" value="1"/>
</dbReference>
<dbReference type="SUPFAM" id="SSF51621">
    <property type="entry name" value="Phosphoenolpyruvate/pyruvate domain"/>
    <property type="match status" value="1"/>
</dbReference>
<dbReference type="EMBL" id="JAAXKY010000132">
    <property type="protein sequence ID" value="NMH81147.1"/>
    <property type="molecule type" value="Genomic_DNA"/>
</dbReference>
<name>A0ABX1RL81_9PSEU</name>
<evidence type="ECO:0000313" key="2">
    <source>
        <dbReference type="Proteomes" id="UP001296706"/>
    </source>
</evidence>
<dbReference type="InterPro" id="IPR018523">
    <property type="entry name" value="Isocitrate_lyase_ph_CS"/>
</dbReference>